<dbReference type="InterPro" id="IPR005162">
    <property type="entry name" value="Retrotrans_gag_dom"/>
</dbReference>
<keyword evidence="4" id="KW-1185">Reference proteome</keyword>
<feature type="domain" description="Retrotransposon gag" evidence="2">
    <location>
        <begin position="180"/>
        <end position="275"/>
    </location>
</feature>
<dbReference type="Proteomes" id="UP001168877">
    <property type="component" value="Unassembled WGS sequence"/>
</dbReference>
<accession>A0AA39SU06</accession>
<dbReference type="AlphaFoldDB" id="A0AA39SU06"/>
<dbReference type="Pfam" id="PF03732">
    <property type="entry name" value="Retrotrans_gag"/>
    <property type="match status" value="1"/>
</dbReference>
<reference evidence="3" key="1">
    <citation type="journal article" date="2022" name="Plant J.">
        <title>Strategies of tolerance reflected in two North American maple genomes.</title>
        <authorList>
            <person name="McEvoy S.L."/>
            <person name="Sezen U.U."/>
            <person name="Trouern-Trend A."/>
            <person name="McMahon S.M."/>
            <person name="Schaberg P.G."/>
            <person name="Yang J."/>
            <person name="Wegrzyn J.L."/>
            <person name="Swenson N.G."/>
        </authorList>
    </citation>
    <scope>NUCLEOTIDE SEQUENCE</scope>
    <source>
        <strain evidence="3">NS2018</strain>
    </source>
</reference>
<feature type="coiled-coil region" evidence="1">
    <location>
        <begin position="129"/>
        <end position="160"/>
    </location>
</feature>
<evidence type="ECO:0000313" key="4">
    <source>
        <dbReference type="Proteomes" id="UP001168877"/>
    </source>
</evidence>
<organism evidence="3 4">
    <name type="scientific">Acer saccharum</name>
    <name type="common">Sugar maple</name>
    <dbReference type="NCBI Taxonomy" id="4024"/>
    <lineage>
        <taxon>Eukaryota</taxon>
        <taxon>Viridiplantae</taxon>
        <taxon>Streptophyta</taxon>
        <taxon>Embryophyta</taxon>
        <taxon>Tracheophyta</taxon>
        <taxon>Spermatophyta</taxon>
        <taxon>Magnoliopsida</taxon>
        <taxon>eudicotyledons</taxon>
        <taxon>Gunneridae</taxon>
        <taxon>Pentapetalae</taxon>
        <taxon>rosids</taxon>
        <taxon>malvids</taxon>
        <taxon>Sapindales</taxon>
        <taxon>Sapindaceae</taxon>
        <taxon>Hippocastanoideae</taxon>
        <taxon>Acereae</taxon>
        <taxon>Acer</taxon>
    </lineage>
</organism>
<sequence length="276" mass="31080">MSAPSSSSSSSSCHGDLMVAFGGTMRSMCHAWHASLQSWDKGVTSGIRGDWLVKTLLTQSLKMTSDIRDRLSWLEKVIRDPPEEDFTGLAVLAADNKDQIKILQQAHQDLLNSLESRLRGIEAVHTSVVEDMAEKARELQEAMAKKVRELQDEIVVLRKALSNNPSNSGDGPMSKIKVNITSMYLGGDTKLWWRTRLMDDLSAGRPKIDTWESLKKELKDQFLPCNTSWLARENLKKLKQSGSVRDYVKEFSSLILDIQNMSKEDKLFNFMSGLQT</sequence>
<name>A0AA39SU06_ACESA</name>
<keyword evidence="1" id="KW-0175">Coiled coil</keyword>
<dbReference type="EMBL" id="JAUESC010000004">
    <property type="protein sequence ID" value="KAK0595245.1"/>
    <property type="molecule type" value="Genomic_DNA"/>
</dbReference>
<comment type="caution">
    <text evidence="3">The sequence shown here is derived from an EMBL/GenBank/DDBJ whole genome shotgun (WGS) entry which is preliminary data.</text>
</comment>
<proteinExistence type="predicted"/>
<protein>
    <recommendedName>
        <fullName evidence="2">Retrotransposon gag domain-containing protein</fullName>
    </recommendedName>
</protein>
<gene>
    <name evidence="3" type="ORF">LWI29_004834</name>
</gene>
<evidence type="ECO:0000256" key="1">
    <source>
        <dbReference type="SAM" id="Coils"/>
    </source>
</evidence>
<evidence type="ECO:0000313" key="3">
    <source>
        <dbReference type="EMBL" id="KAK0595245.1"/>
    </source>
</evidence>
<reference evidence="3" key="2">
    <citation type="submission" date="2023-06" db="EMBL/GenBank/DDBJ databases">
        <authorList>
            <person name="Swenson N.G."/>
            <person name="Wegrzyn J.L."/>
            <person name="Mcevoy S.L."/>
        </authorList>
    </citation>
    <scope>NUCLEOTIDE SEQUENCE</scope>
    <source>
        <strain evidence="3">NS2018</strain>
        <tissue evidence="3">Leaf</tissue>
    </source>
</reference>
<evidence type="ECO:0000259" key="2">
    <source>
        <dbReference type="Pfam" id="PF03732"/>
    </source>
</evidence>